<organism evidence="1 2">
    <name type="scientific">Spiribacter pallidus</name>
    <dbReference type="NCBI Taxonomy" id="1987936"/>
    <lineage>
        <taxon>Bacteria</taxon>
        <taxon>Pseudomonadati</taxon>
        <taxon>Pseudomonadota</taxon>
        <taxon>Gammaproteobacteria</taxon>
        <taxon>Chromatiales</taxon>
        <taxon>Ectothiorhodospiraceae</taxon>
        <taxon>Spiribacter</taxon>
    </lineage>
</organism>
<dbReference type="Proteomes" id="UP001556709">
    <property type="component" value="Unassembled WGS sequence"/>
</dbReference>
<evidence type="ECO:0000313" key="2">
    <source>
        <dbReference type="Proteomes" id="UP001556709"/>
    </source>
</evidence>
<accession>A0ABV3TGK7</accession>
<reference evidence="1 2" key="1">
    <citation type="submission" date="2024-02" db="EMBL/GenBank/DDBJ databases">
        <title>New especies of Spiribacter isolated from saline water.</title>
        <authorList>
            <person name="Leon M.J."/>
            <person name="De La Haba R."/>
            <person name="Sanchez-Porro C."/>
            <person name="Ventosa A."/>
        </authorList>
    </citation>
    <scope>NUCLEOTIDE SEQUENCE [LARGE SCALE GENOMIC DNA]</scope>
    <source>
        <strain evidence="2">ag22IC6-390</strain>
    </source>
</reference>
<sequence length="60" mass="6692">MAATMQSACRVEYRGRDIVITGPAESARREAQRIIQRFACSAAPYRLARVEADQVILQPV</sequence>
<keyword evidence="2" id="KW-1185">Reference proteome</keyword>
<name>A0ABV3TGK7_9GAMM</name>
<gene>
    <name evidence="1" type="ORF">V6X73_08940</name>
</gene>
<proteinExistence type="predicted"/>
<dbReference type="EMBL" id="JBAKFM010000004">
    <property type="protein sequence ID" value="MEX0469850.1"/>
    <property type="molecule type" value="Genomic_DNA"/>
</dbReference>
<protein>
    <recommendedName>
        <fullName evidence="3">BON domain-containing protein</fullName>
    </recommendedName>
</protein>
<evidence type="ECO:0000313" key="1">
    <source>
        <dbReference type="EMBL" id="MEX0469850.1"/>
    </source>
</evidence>
<dbReference type="RefSeq" id="WP_367959586.1">
    <property type="nucleotide sequence ID" value="NZ_JBAKFH010000001.1"/>
</dbReference>
<comment type="caution">
    <text evidence="1">The sequence shown here is derived from an EMBL/GenBank/DDBJ whole genome shotgun (WGS) entry which is preliminary data.</text>
</comment>
<evidence type="ECO:0008006" key="3">
    <source>
        <dbReference type="Google" id="ProtNLM"/>
    </source>
</evidence>